<evidence type="ECO:0000256" key="1">
    <source>
        <dbReference type="SAM" id="MobiDB-lite"/>
    </source>
</evidence>
<reference evidence="2" key="1">
    <citation type="submission" date="2016-05" db="EMBL/GenBank/DDBJ databases">
        <authorList>
            <person name="Lavstsen T."/>
            <person name="Jespersen J.S."/>
        </authorList>
    </citation>
    <scope>NUCLEOTIDE SEQUENCE</scope>
    <source>
        <tissue evidence="2">Brain</tissue>
    </source>
</reference>
<protein>
    <submittedName>
        <fullName evidence="2">Uncharacterized protein</fullName>
    </submittedName>
</protein>
<evidence type="ECO:0000313" key="2">
    <source>
        <dbReference type="EMBL" id="SBR39824.1"/>
    </source>
</evidence>
<dbReference type="EMBL" id="HAEF01002442">
    <property type="protein sequence ID" value="SBR39824.1"/>
    <property type="molecule type" value="Transcribed_RNA"/>
</dbReference>
<accession>A0A1A8L7F9</accession>
<reference evidence="2" key="2">
    <citation type="submission" date="2016-06" db="EMBL/GenBank/DDBJ databases">
        <title>The genome of a short-lived fish provides insights into sex chromosome evolution and the genetic control of aging.</title>
        <authorList>
            <person name="Reichwald K."/>
            <person name="Felder M."/>
            <person name="Petzold A."/>
            <person name="Koch P."/>
            <person name="Groth M."/>
            <person name="Platzer M."/>
        </authorList>
    </citation>
    <scope>NUCLEOTIDE SEQUENCE</scope>
    <source>
        <tissue evidence="2">Brain</tissue>
    </source>
</reference>
<dbReference type="AlphaFoldDB" id="A0A1A8L7F9"/>
<feature type="compositionally biased region" description="Gly residues" evidence="1">
    <location>
        <begin position="1"/>
        <end position="13"/>
    </location>
</feature>
<name>A0A1A8L7F9_9TELE</name>
<feature type="region of interest" description="Disordered" evidence="1">
    <location>
        <begin position="1"/>
        <end position="33"/>
    </location>
</feature>
<sequence length="33" mass="3386">RHECAGRGGGGRQTGPVEIETDVGSASLCRTEV</sequence>
<organism evidence="2">
    <name type="scientific">Nothobranchius pienaari</name>
    <dbReference type="NCBI Taxonomy" id="704102"/>
    <lineage>
        <taxon>Eukaryota</taxon>
        <taxon>Metazoa</taxon>
        <taxon>Chordata</taxon>
        <taxon>Craniata</taxon>
        <taxon>Vertebrata</taxon>
        <taxon>Euteleostomi</taxon>
        <taxon>Actinopterygii</taxon>
        <taxon>Neopterygii</taxon>
        <taxon>Teleostei</taxon>
        <taxon>Neoteleostei</taxon>
        <taxon>Acanthomorphata</taxon>
        <taxon>Ovalentaria</taxon>
        <taxon>Atherinomorphae</taxon>
        <taxon>Cyprinodontiformes</taxon>
        <taxon>Nothobranchiidae</taxon>
        <taxon>Nothobranchius</taxon>
    </lineage>
</organism>
<feature type="non-terminal residue" evidence="2">
    <location>
        <position position="1"/>
    </location>
</feature>
<gene>
    <name evidence="2" type="primary">Nfu_g_1_020417</name>
</gene>
<proteinExistence type="predicted"/>